<feature type="compositionally biased region" description="Basic and acidic residues" evidence="1">
    <location>
        <begin position="193"/>
        <end position="210"/>
    </location>
</feature>
<evidence type="ECO:0000313" key="3">
    <source>
        <dbReference type="Proteomes" id="UP001652623"/>
    </source>
</evidence>
<keyword evidence="3" id="KW-1185">Reference proteome</keyword>
<name>A0A6P6GME4_ZIZJJ</name>
<feature type="signal peptide" evidence="2">
    <location>
        <begin position="1"/>
        <end position="20"/>
    </location>
</feature>
<evidence type="ECO:0000256" key="1">
    <source>
        <dbReference type="SAM" id="MobiDB-lite"/>
    </source>
</evidence>
<dbReference type="GeneID" id="112493417"/>
<sequence>MAKLYLTVAVIFLIFAFSNARTPADLPATEVIGDESLNTQTRSDIQTASNNPILLPSERSDNEPVTLVELEPDTIRSNFAEFRTGESSPKDSEPTSESVPLTVISFRPINRHFPRRPFPLSFRHGHRCRHGHSQFKPWGPRPLRREVSYGNDMIIDGEEAKSFKPVFRDEEEPQIRTRMIRFRQGPRFPFRHDEEDQMERPNDHEHEHDRDHHHHLHVFHRHHMDVGRGQPKEREAEKEQHNPVESFMKSFRKFLNRF</sequence>
<organism evidence="3 4">
    <name type="scientific">Ziziphus jujuba</name>
    <name type="common">Chinese jujube</name>
    <name type="synonym">Ziziphus sativa</name>
    <dbReference type="NCBI Taxonomy" id="326968"/>
    <lineage>
        <taxon>Eukaryota</taxon>
        <taxon>Viridiplantae</taxon>
        <taxon>Streptophyta</taxon>
        <taxon>Embryophyta</taxon>
        <taxon>Tracheophyta</taxon>
        <taxon>Spermatophyta</taxon>
        <taxon>Magnoliopsida</taxon>
        <taxon>eudicotyledons</taxon>
        <taxon>Gunneridae</taxon>
        <taxon>Pentapetalae</taxon>
        <taxon>rosids</taxon>
        <taxon>fabids</taxon>
        <taxon>Rosales</taxon>
        <taxon>Rhamnaceae</taxon>
        <taxon>Paliureae</taxon>
        <taxon>Ziziphus</taxon>
    </lineage>
</organism>
<evidence type="ECO:0000313" key="4">
    <source>
        <dbReference type="RefSeq" id="XP_024934980.1"/>
    </source>
</evidence>
<dbReference type="InParanoid" id="A0A6P6GME4"/>
<feature type="region of interest" description="Disordered" evidence="1">
    <location>
        <begin position="193"/>
        <end position="212"/>
    </location>
</feature>
<feature type="compositionally biased region" description="Basic and acidic residues" evidence="1">
    <location>
        <begin position="224"/>
        <end position="242"/>
    </location>
</feature>
<keyword evidence="2" id="KW-0732">Signal</keyword>
<dbReference type="AlphaFoldDB" id="A0A6P6GME4"/>
<feature type="region of interest" description="Disordered" evidence="1">
    <location>
        <begin position="222"/>
        <end position="246"/>
    </location>
</feature>
<dbReference type="Proteomes" id="UP001652623">
    <property type="component" value="Chromosome 6"/>
</dbReference>
<gene>
    <name evidence="4" type="primary">LOC112493417</name>
</gene>
<feature type="chain" id="PRO_5028051043" evidence="2">
    <location>
        <begin position="21"/>
        <end position="258"/>
    </location>
</feature>
<proteinExistence type="predicted"/>
<accession>A0A6P6GME4</accession>
<dbReference type="RefSeq" id="XP_024934980.1">
    <property type="nucleotide sequence ID" value="XM_025079212.3"/>
</dbReference>
<protein>
    <submittedName>
        <fullName evidence="4">Uncharacterized protein LOC112493417</fullName>
    </submittedName>
</protein>
<reference evidence="4" key="1">
    <citation type="submission" date="2025-08" db="UniProtKB">
        <authorList>
            <consortium name="RefSeq"/>
        </authorList>
    </citation>
    <scope>IDENTIFICATION</scope>
    <source>
        <tissue evidence="4">Seedling</tissue>
    </source>
</reference>
<evidence type="ECO:0000256" key="2">
    <source>
        <dbReference type="SAM" id="SignalP"/>
    </source>
</evidence>
<dbReference type="KEGG" id="zju:112493417"/>